<accession>A0ABT5D835</accession>
<comment type="caution">
    <text evidence="1">The sequence shown here is derived from an EMBL/GenBank/DDBJ whole genome shotgun (WGS) entry which is preliminary data.</text>
</comment>
<dbReference type="RefSeq" id="WP_272137591.1">
    <property type="nucleotide sequence ID" value="NZ_JAQNDM010000002.1"/>
</dbReference>
<evidence type="ECO:0000313" key="1">
    <source>
        <dbReference type="EMBL" id="MDC0709220.1"/>
    </source>
</evidence>
<protein>
    <submittedName>
        <fullName evidence="1">Uncharacterized protein</fullName>
    </submittedName>
</protein>
<name>A0ABT5D835_9BACT</name>
<dbReference type="EMBL" id="JAQNDM010000002">
    <property type="protein sequence ID" value="MDC0709220.1"/>
    <property type="molecule type" value="Genomic_DNA"/>
</dbReference>
<reference evidence="1 2" key="1">
    <citation type="submission" date="2022-11" db="EMBL/GenBank/DDBJ databases">
        <title>Minimal conservation of predation-associated metabolite biosynthetic gene clusters underscores biosynthetic potential of Myxococcota including descriptions for ten novel species: Archangium lansinium sp. nov., Myxococcus landrumus sp. nov., Nannocystis bai.</title>
        <authorList>
            <person name="Ahearne A."/>
            <person name="Stevens C."/>
            <person name="Dowd S."/>
        </authorList>
    </citation>
    <scope>NUCLEOTIDE SEQUENCE [LARGE SCALE GENOMIC DNA]</scope>
    <source>
        <strain evidence="1 2">NCWAL01</strain>
    </source>
</reference>
<dbReference type="Proteomes" id="UP001221838">
    <property type="component" value="Unassembled WGS sequence"/>
</dbReference>
<evidence type="ECO:0000313" key="2">
    <source>
        <dbReference type="Proteomes" id="UP001221838"/>
    </source>
</evidence>
<organism evidence="1 2">
    <name type="scientific">Stigmatella ashevillensis</name>
    <dbReference type="NCBI Taxonomy" id="2995309"/>
    <lineage>
        <taxon>Bacteria</taxon>
        <taxon>Pseudomonadati</taxon>
        <taxon>Myxococcota</taxon>
        <taxon>Myxococcia</taxon>
        <taxon>Myxococcales</taxon>
        <taxon>Cystobacterineae</taxon>
        <taxon>Archangiaceae</taxon>
        <taxon>Stigmatella</taxon>
    </lineage>
</organism>
<sequence>MLAAGEAEIAIHGSTRFGTEITSHSGHYLDGASRAMNDRVVEIGRQAFARFGITFPL</sequence>
<keyword evidence="2" id="KW-1185">Reference proteome</keyword>
<gene>
    <name evidence="1" type="ORF">POL68_12175</name>
</gene>
<proteinExistence type="predicted"/>